<name>A0A9P8PQJ9_9ASCO</name>
<dbReference type="EMBL" id="JAEUBF010000617">
    <property type="protein sequence ID" value="KAH3676478.1"/>
    <property type="molecule type" value="Genomic_DNA"/>
</dbReference>
<sequence>ETSLAELSIEDKPLPVPAPAPAAEEEAPAAEPVKEEDLEADIFSSKVIACAINNPEACEMCSG</sequence>
<dbReference type="Proteomes" id="UP000769528">
    <property type="component" value="Unassembled WGS sequence"/>
</dbReference>
<feature type="compositionally biased region" description="Acidic residues" evidence="1">
    <location>
        <begin position="23"/>
        <end position="35"/>
    </location>
</feature>
<organism evidence="2 3">
    <name type="scientific">Wickerhamomyces mucosus</name>
    <dbReference type="NCBI Taxonomy" id="1378264"/>
    <lineage>
        <taxon>Eukaryota</taxon>
        <taxon>Fungi</taxon>
        <taxon>Dikarya</taxon>
        <taxon>Ascomycota</taxon>
        <taxon>Saccharomycotina</taxon>
        <taxon>Saccharomycetes</taxon>
        <taxon>Phaffomycetales</taxon>
        <taxon>Wickerhamomycetaceae</taxon>
        <taxon>Wickerhamomyces</taxon>
    </lineage>
</organism>
<keyword evidence="3" id="KW-1185">Reference proteome</keyword>
<reference evidence="2" key="2">
    <citation type="submission" date="2021-01" db="EMBL/GenBank/DDBJ databases">
        <authorList>
            <person name="Schikora-Tamarit M.A."/>
        </authorList>
    </citation>
    <scope>NUCLEOTIDE SEQUENCE</scope>
    <source>
        <strain evidence="2">CBS6341</strain>
    </source>
</reference>
<evidence type="ECO:0000313" key="2">
    <source>
        <dbReference type="EMBL" id="KAH3676478.1"/>
    </source>
</evidence>
<reference evidence="2" key="1">
    <citation type="journal article" date="2021" name="Open Biol.">
        <title>Shared evolutionary footprints suggest mitochondrial oxidative damage underlies multiple complex I losses in fungi.</title>
        <authorList>
            <person name="Schikora-Tamarit M.A."/>
            <person name="Marcet-Houben M."/>
            <person name="Nosek J."/>
            <person name="Gabaldon T."/>
        </authorList>
    </citation>
    <scope>NUCLEOTIDE SEQUENCE</scope>
    <source>
        <strain evidence="2">CBS6341</strain>
    </source>
</reference>
<dbReference type="AlphaFoldDB" id="A0A9P8PQJ9"/>
<evidence type="ECO:0000256" key="1">
    <source>
        <dbReference type="SAM" id="MobiDB-lite"/>
    </source>
</evidence>
<comment type="caution">
    <text evidence="2">The sequence shown here is derived from an EMBL/GenBank/DDBJ whole genome shotgun (WGS) entry which is preliminary data.</text>
</comment>
<gene>
    <name evidence="2" type="ORF">WICMUC_001981</name>
</gene>
<evidence type="ECO:0000313" key="3">
    <source>
        <dbReference type="Proteomes" id="UP000769528"/>
    </source>
</evidence>
<feature type="region of interest" description="Disordered" evidence="1">
    <location>
        <begin position="1"/>
        <end position="35"/>
    </location>
</feature>
<feature type="non-terminal residue" evidence="2">
    <location>
        <position position="1"/>
    </location>
</feature>
<accession>A0A9P8PQJ9</accession>
<protein>
    <submittedName>
        <fullName evidence="2">Uncharacterized protein</fullName>
    </submittedName>
</protein>
<proteinExistence type="predicted"/>